<comment type="caution">
    <text evidence="1">The sequence shown here is derived from an EMBL/GenBank/DDBJ whole genome shotgun (WGS) entry which is preliminary data.</text>
</comment>
<evidence type="ECO:0000313" key="1">
    <source>
        <dbReference type="EMBL" id="CAG8483408.1"/>
    </source>
</evidence>
<protein>
    <submittedName>
        <fullName evidence="1">4581_t:CDS:1</fullName>
    </submittedName>
</protein>
<keyword evidence="2" id="KW-1185">Reference proteome</keyword>
<dbReference type="Proteomes" id="UP000789702">
    <property type="component" value="Unassembled WGS sequence"/>
</dbReference>
<evidence type="ECO:0000313" key="2">
    <source>
        <dbReference type="Proteomes" id="UP000789702"/>
    </source>
</evidence>
<proteinExistence type="predicted"/>
<reference evidence="1" key="1">
    <citation type="submission" date="2021-06" db="EMBL/GenBank/DDBJ databases">
        <authorList>
            <person name="Kallberg Y."/>
            <person name="Tangrot J."/>
            <person name="Rosling A."/>
        </authorList>
    </citation>
    <scope>NUCLEOTIDE SEQUENCE</scope>
    <source>
        <strain evidence="1">IL203A</strain>
    </source>
</reference>
<dbReference type="EMBL" id="CAJVPU010001545">
    <property type="protein sequence ID" value="CAG8483408.1"/>
    <property type="molecule type" value="Genomic_DNA"/>
</dbReference>
<gene>
    <name evidence="1" type="ORF">DHETER_LOCUS2226</name>
</gene>
<sequence length="53" mass="6216">MYLLRTDRTQPEIPRMITCIFLRATTNFTNCLVTICGYHLFLFVVFPSLLQFG</sequence>
<organism evidence="1 2">
    <name type="scientific">Dentiscutata heterogama</name>
    <dbReference type="NCBI Taxonomy" id="1316150"/>
    <lineage>
        <taxon>Eukaryota</taxon>
        <taxon>Fungi</taxon>
        <taxon>Fungi incertae sedis</taxon>
        <taxon>Mucoromycota</taxon>
        <taxon>Glomeromycotina</taxon>
        <taxon>Glomeromycetes</taxon>
        <taxon>Diversisporales</taxon>
        <taxon>Gigasporaceae</taxon>
        <taxon>Dentiscutata</taxon>
    </lineage>
</organism>
<accession>A0ACA9KPQ0</accession>
<name>A0ACA9KPQ0_9GLOM</name>